<keyword evidence="1" id="KW-1133">Transmembrane helix</keyword>
<dbReference type="RefSeq" id="WP_235132361.1">
    <property type="nucleotide sequence ID" value="NZ_JACSGT010000002.1"/>
</dbReference>
<dbReference type="Proteomes" id="UP001430374">
    <property type="component" value="Unassembled WGS sequence"/>
</dbReference>
<name>A0ABS9C8W6_9FLAO</name>
<keyword evidence="3" id="KW-1185">Reference proteome</keyword>
<evidence type="ECO:0000256" key="1">
    <source>
        <dbReference type="SAM" id="Phobius"/>
    </source>
</evidence>
<evidence type="ECO:0000313" key="2">
    <source>
        <dbReference type="EMBL" id="MCF2221013.1"/>
    </source>
</evidence>
<comment type="caution">
    <text evidence="2">The sequence shown here is derived from an EMBL/GenBank/DDBJ whole genome shotgun (WGS) entry which is preliminary data.</text>
</comment>
<proteinExistence type="predicted"/>
<organism evidence="2 3">
    <name type="scientific">Chryseobacterium indicum</name>
    <dbReference type="NCBI Taxonomy" id="2766954"/>
    <lineage>
        <taxon>Bacteria</taxon>
        <taxon>Pseudomonadati</taxon>
        <taxon>Bacteroidota</taxon>
        <taxon>Flavobacteriia</taxon>
        <taxon>Flavobacteriales</taxon>
        <taxon>Weeksellaceae</taxon>
        <taxon>Chryseobacterium group</taxon>
        <taxon>Chryseobacterium</taxon>
    </lineage>
</organism>
<gene>
    <name evidence="2" type="ORF">H9Q08_17140</name>
</gene>
<evidence type="ECO:0000313" key="3">
    <source>
        <dbReference type="Proteomes" id="UP001430374"/>
    </source>
</evidence>
<feature type="transmembrane region" description="Helical" evidence="1">
    <location>
        <begin position="46"/>
        <end position="69"/>
    </location>
</feature>
<dbReference type="EMBL" id="JACSGT010000002">
    <property type="protein sequence ID" value="MCF2221013.1"/>
    <property type="molecule type" value="Genomic_DNA"/>
</dbReference>
<keyword evidence="1" id="KW-0812">Transmembrane</keyword>
<feature type="transmembrane region" description="Helical" evidence="1">
    <location>
        <begin position="111"/>
        <end position="132"/>
    </location>
</feature>
<reference evidence="2" key="1">
    <citation type="submission" date="2021-08" db="EMBL/GenBank/DDBJ databases">
        <title>Complete genome sequence of Chryseobacterium sp strain PS-8.</title>
        <authorList>
            <person name="Das S.K."/>
        </authorList>
    </citation>
    <scope>NUCLEOTIDE SEQUENCE</scope>
    <source>
        <strain evidence="2">PS-8</strain>
    </source>
</reference>
<evidence type="ECO:0008006" key="4">
    <source>
        <dbReference type="Google" id="ProtNLM"/>
    </source>
</evidence>
<sequence>MNKIVTSSTFLGFVTSLLVVVFSLFFFRSLFVYIQKRNRNGKWIAIGIYLAMGILGAFIISYCMLFFFLETEINSHVSQDQFSSLHQSEALQLVMESLNQQQQHSVQNFRWIVGTAFLIVSCLPLLNILLFIRNANVKINDQNQMLLLELKQRLFEQKQLYANISQSTNGSQDGFFTEESTPELIQQKKNEILAEIQNIQEAIDLL</sequence>
<protein>
    <recommendedName>
        <fullName evidence="4">Transmembrane protein</fullName>
    </recommendedName>
</protein>
<accession>A0ABS9C8W6</accession>
<keyword evidence="1" id="KW-0472">Membrane</keyword>
<feature type="transmembrane region" description="Helical" evidence="1">
    <location>
        <begin position="12"/>
        <end position="34"/>
    </location>
</feature>